<dbReference type="Proteomes" id="UP000199542">
    <property type="component" value="Unassembled WGS sequence"/>
</dbReference>
<name>A0A1G4TJ32_9HYPH</name>
<sequence length="282" mass="30872">MSDRRGIAVETGAHRTWLKWHRGHRFAGDISFTRRRIAEGMLLGASVEIDLSRFCGEGFAVLHDETLDRATTGTGRVLDASQEYLRGLQLRDDTGVPTDHPVMLIDDLGQLLLAGECDENAVLQLDLKEASASIRDVDITAFAAAMSPVARSVILSGGDARAVERLSGAVPDMPIGYDPCHDGAIERLTESRDFAGFVETALKASPRARMFYLYWELVLFADAEGYDLIGAFHRAGRRVDAYTITAAVPEVLPKVRRLLALKADQITTDDPVGLEALLVKHL</sequence>
<dbReference type="Gene3D" id="3.20.20.190">
    <property type="entry name" value="Phosphatidylinositol (PI) phosphodiesterase"/>
    <property type="match status" value="1"/>
</dbReference>
<dbReference type="AlphaFoldDB" id="A0A1G4TJ32"/>
<proteinExistence type="predicted"/>
<organism evidence="1 2">
    <name type="scientific">Rhizobium mongolense subsp. loessense</name>
    <dbReference type="NCBI Taxonomy" id="158890"/>
    <lineage>
        <taxon>Bacteria</taxon>
        <taxon>Pseudomonadati</taxon>
        <taxon>Pseudomonadota</taxon>
        <taxon>Alphaproteobacteria</taxon>
        <taxon>Hyphomicrobiales</taxon>
        <taxon>Rhizobiaceae</taxon>
        <taxon>Rhizobium/Agrobacterium group</taxon>
        <taxon>Rhizobium</taxon>
    </lineage>
</organism>
<dbReference type="RefSeq" id="WP_092587694.1">
    <property type="nucleotide sequence ID" value="NZ_FMTM01000010.1"/>
</dbReference>
<gene>
    <name evidence="1" type="ORF">SAMN02927900_05242</name>
</gene>
<evidence type="ECO:0000313" key="2">
    <source>
        <dbReference type="Proteomes" id="UP000199542"/>
    </source>
</evidence>
<dbReference type="EMBL" id="FMTM01000010">
    <property type="protein sequence ID" value="SCW81483.1"/>
    <property type="molecule type" value="Genomic_DNA"/>
</dbReference>
<dbReference type="GO" id="GO:0006629">
    <property type="term" value="P:lipid metabolic process"/>
    <property type="evidence" value="ECO:0007669"/>
    <property type="project" value="InterPro"/>
</dbReference>
<dbReference type="InterPro" id="IPR017946">
    <property type="entry name" value="PLC-like_Pdiesterase_TIM-brl"/>
</dbReference>
<evidence type="ECO:0000313" key="1">
    <source>
        <dbReference type="EMBL" id="SCW81483.1"/>
    </source>
</evidence>
<reference evidence="1 2" key="1">
    <citation type="submission" date="2016-10" db="EMBL/GenBank/DDBJ databases">
        <authorList>
            <person name="de Groot N.N."/>
        </authorList>
    </citation>
    <scope>NUCLEOTIDE SEQUENCE [LARGE SCALE GENOMIC DNA]</scope>
    <source>
        <strain evidence="1 2">CGMCC 1.3401</strain>
    </source>
</reference>
<dbReference type="GO" id="GO:0008081">
    <property type="term" value="F:phosphoric diester hydrolase activity"/>
    <property type="evidence" value="ECO:0007669"/>
    <property type="project" value="InterPro"/>
</dbReference>
<dbReference type="SUPFAM" id="SSF51695">
    <property type="entry name" value="PLC-like phosphodiesterases"/>
    <property type="match status" value="1"/>
</dbReference>
<protein>
    <submittedName>
        <fullName evidence="1">Glycerophosphoryl diester phosphodiesterase</fullName>
    </submittedName>
</protein>
<accession>A0A1G4TJ32</accession>